<name>A0A6A5KL45_9PLEO</name>
<evidence type="ECO:0000256" key="1">
    <source>
        <dbReference type="SAM" id="MobiDB-lite"/>
    </source>
</evidence>
<keyword evidence="3" id="KW-1185">Reference proteome</keyword>
<organism evidence="2 3">
    <name type="scientific">Decorospora gaudefroyi</name>
    <dbReference type="NCBI Taxonomy" id="184978"/>
    <lineage>
        <taxon>Eukaryota</taxon>
        <taxon>Fungi</taxon>
        <taxon>Dikarya</taxon>
        <taxon>Ascomycota</taxon>
        <taxon>Pezizomycotina</taxon>
        <taxon>Dothideomycetes</taxon>
        <taxon>Pleosporomycetidae</taxon>
        <taxon>Pleosporales</taxon>
        <taxon>Pleosporineae</taxon>
        <taxon>Pleosporaceae</taxon>
        <taxon>Decorospora</taxon>
    </lineage>
</organism>
<protein>
    <submittedName>
        <fullName evidence="2">Uncharacterized protein</fullName>
    </submittedName>
</protein>
<reference evidence="2" key="1">
    <citation type="submission" date="2020-01" db="EMBL/GenBank/DDBJ databases">
        <authorList>
            <consortium name="DOE Joint Genome Institute"/>
            <person name="Haridas S."/>
            <person name="Albert R."/>
            <person name="Binder M."/>
            <person name="Bloem J."/>
            <person name="Labutti K."/>
            <person name="Salamov A."/>
            <person name="Andreopoulos B."/>
            <person name="Baker S.E."/>
            <person name="Barry K."/>
            <person name="Bills G."/>
            <person name="Bluhm B.H."/>
            <person name="Cannon C."/>
            <person name="Castanera R."/>
            <person name="Culley D.E."/>
            <person name="Daum C."/>
            <person name="Ezra D."/>
            <person name="Gonzalez J.B."/>
            <person name="Henrissat B."/>
            <person name="Kuo A."/>
            <person name="Liang C."/>
            <person name="Lipzen A."/>
            <person name="Lutzoni F."/>
            <person name="Magnuson J."/>
            <person name="Mondo S."/>
            <person name="Nolan M."/>
            <person name="Ohm R."/>
            <person name="Pangilinan J."/>
            <person name="Park H.-J."/>
            <person name="Ramirez L."/>
            <person name="Alfaro M."/>
            <person name="Sun H."/>
            <person name="Tritt A."/>
            <person name="Yoshinaga Y."/>
            <person name="Zwiers L.-H."/>
            <person name="Turgeon B.G."/>
            <person name="Goodwin S.B."/>
            <person name="Spatafora J.W."/>
            <person name="Crous P.W."/>
            <person name="Grigoriev I.V."/>
        </authorList>
    </citation>
    <scope>NUCLEOTIDE SEQUENCE</scope>
    <source>
        <strain evidence="2">P77</strain>
    </source>
</reference>
<evidence type="ECO:0000313" key="3">
    <source>
        <dbReference type="Proteomes" id="UP000800040"/>
    </source>
</evidence>
<evidence type="ECO:0000313" key="2">
    <source>
        <dbReference type="EMBL" id="KAF1837828.1"/>
    </source>
</evidence>
<accession>A0A6A5KL45</accession>
<dbReference type="AlphaFoldDB" id="A0A6A5KL45"/>
<feature type="region of interest" description="Disordered" evidence="1">
    <location>
        <begin position="96"/>
        <end position="123"/>
    </location>
</feature>
<proteinExistence type="predicted"/>
<sequence>MRMFQPCPTDAAPCSTTTDGGCTTYHGAEVYRMKIFRCIAPALKADRPGHVHTRFEPSRGRHLSTYSKPQNTSTSLPRLPAACSCLPQASLPCGLTGQPREDQRRCKKPSSTLQRGTSPMARPMDTVRARMRAGCSENVSGGFRALSFKCSGNFPLSKNRRALLDRMEVTVEQPQTKSSNAIIRAMSTIFRH</sequence>
<dbReference type="Proteomes" id="UP000800040">
    <property type="component" value="Unassembled WGS sequence"/>
</dbReference>
<gene>
    <name evidence="2" type="ORF">BDW02DRAFT_565550</name>
</gene>
<dbReference type="EMBL" id="ML975257">
    <property type="protein sequence ID" value="KAF1837828.1"/>
    <property type="molecule type" value="Genomic_DNA"/>
</dbReference>